<evidence type="ECO:0000313" key="2">
    <source>
        <dbReference type="EMBL" id="MBC8545717.1"/>
    </source>
</evidence>
<feature type="transmembrane region" description="Helical" evidence="1">
    <location>
        <begin position="130"/>
        <end position="150"/>
    </location>
</feature>
<dbReference type="RefSeq" id="WP_249281859.1">
    <property type="nucleotide sequence ID" value="NZ_JACRST010000001.1"/>
</dbReference>
<name>A0A926HZA3_9FIRM</name>
<dbReference type="EMBL" id="JACRST010000001">
    <property type="protein sequence ID" value="MBC8545717.1"/>
    <property type="molecule type" value="Genomic_DNA"/>
</dbReference>
<gene>
    <name evidence="2" type="ORF">H8711_02030</name>
</gene>
<organism evidence="2 3">
    <name type="scientific">Ligaoa zhengdingensis</name>
    <dbReference type="NCBI Taxonomy" id="2763658"/>
    <lineage>
        <taxon>Bacteria</taxon>
        <taxon>Bacillati</taxon>
        <taxon>Bacillota</taxon>
        <taxon>Clostridia</taxon>
        <taxon>Eubacteriales</taxon>
        <taxon>Oscillospiraceae</taxon>
        <taxon>Ligaoa</taxon>
    </lineage>
</organism>
<dbReference type="PANTHER" id="PTHR40076:SF1">
    <property type="entry name" value="MEMBRANE PROTEIN"/>
    <property type="match status" value="1"/>
</dbReference>
<feature type="transmembrane region" description="Helical" evidence="1">
    <location>
        <begin position="20"/>
        <end position="43"/>
    </location>
</feature>
<sequence length="286" mass="31978">MWTRAELKTNAKAALSRFYWMAFAVCLVYQAIAGFIGSGSYLINLTVNFGETGANLPPAVLMGILIAAIALAVVSLAVSFLVMNPLAVGMLRYFMESRNFKSDFSTLFYGFTGGRYWKVVKVMAVMTLKVLLWTMMLFLPGVILLAFLAVSNPILVYNGSFFFLLFLSMLLMIPGFVKSYEYFMIPYLLAENPHLETRRYFQLTKAMTDGEKMNIFVLGLSFIGWELLGLLLCGIGTLFVIPYQMATFAELYALMRAKAFAMGFSGPDELPDFNPPVPPFYGQTSM</sequence>
<keyword evidence="1" id="KW-1133">Transmembrane helix</keyword>
<proteinExistence type="predicted"/>
<feature type="transmembrane region" description="Helical" evidence="1">
    <location>
        <begin position="156"/>
        <end position="177"/>
    </location>
</feature>
<keyword evidence="3" id="KW-1185">Reference proteome</keyword>
<evidence type="ECO:0000313" key="3">
    <source>
        <dbReference type="Proteomes" id="UP000653127"/>
    </source>
</evidence>
<dbReference type="Proteomes" id="UP000653127">
    <property type="component" value="Unassembled WGS sequence"/>
</dbReference>
<evidence type="ECO:0000256" key="1">
    <source>
        <dbReference type="SAM" id="Phobius"/>
    </source>
</evidence>
<feature type="transmembrane region" description="Helical" evidence="1">
    <location>
        <begin position="63"/>
        <end position="91"/>
    </location>
</feature>
<feature type="transmembrane region" description="Helical" evidence="1">
    <location>
        <begin position="215"/>
        <end position="241"/>
    </location>
</feature>
<dbReference type="AlphaFoldDB" id="A0A926HZA3"/>
<reference evidence="2" key="1">
    <citation type="submission" date="2020-08" db="EMBL/GenBank/DDBJ databases">
        <title>Genome public.</title>
        <authorList>
            <person name="Liu C."/>
            <person name="Sun Q."/>
        </authorList>
    </citation>
    <scope>NUCLEOTIDE SEQUENCE</scope>
    <source>
        <strain evidence="2">NSJ-31</strain>
    </source>
</reference>
<dbReference type="InterPro" id="IPR010380">
    <property type="entry name" value="DUF975"/>
</dbReference>
<keyword evidence="1" id="KW-0472">Membrane</keyword>
<accession>A0A926HZA3</accession>
<keyword evidence="1" id="KW-0812">Transmembrane</keyword>
<protein>
    <submittedName>
        <fullName evidence="2">DUF975 family protein</fullName>
    </submittedName>
</protein>
<comment type="caution">
    <text evidence="2">The sequence shown here is derived from an EMBL/GenBank/DDBJ whole genome shotgun (WGS) entry which is preliminary data.</text>
</comment>
<dbReference type="Pfam" id="PF06161">
    <property type="entry name" value="DUF975"/>
    <property type="match status" value="1"/>
</dbReference>
<dbReference type="PANTHER" id="PTHR40076">
    <property type="entry name" value="MEMBRANE PROTEIN-RELATED"/>
    <property type="match status" value="1"/>
</dbReference>